<evidence type="ECO:0000313" key="3">
    <source>
        <dbReference type="Proteomes" id="UP001596289"/>
    </source>
</evidence>
<evidence type="ECO:0000256" key="1">
    <source>
        <dbReference type="SAM" id="Phobius"/>
    </source>
</evidence>
<keyword evidence="3" id="KW-1185">Reference proteome</keyword>
<keyword evidence="1" id="KW-1133">Transmembrane helix</keyword>
<comment type="caution">
    <text evidence="2">The sequence shown here is derived from an EMBL/GenBank/DDBJ whole genome shotgun (WGS) entry which is preliminary data.</text>
</comment>
<name>A0ABW1RF59_9LACO</name>
<protein>
    <submittedName>
        <fullName evidence="2">DUF2273 domain-containing protein</fullName>
    </submittedName>
</protein>
<dbReference type="EMBL" id="JBHSSL010000110">
    <property type="protein sequence ID" value="MFC6171460.1"/>
    <property type="molecule type" value="Genomic_DNA"/>
</dbReference>
<accession>A0ABW1RF59</accession>
<reference evidence="3" key="1">
    <citation type="journal article" date="2019" name="Int. J. Syst. Evol. Microbiol.">
        <title>The Global Catalogue of Microorganisms (GCM) 10K type strain sequencing project: providing services to taxonomists for standard genome sequencing and annotation.</title>
        <authorList>
            <consortium name="The Broad Institute Genomics Platform"/>
            <consortium name="The Broad Institute Genome Sequencing Center for Infectious Disease"/>
            <person name="Wu L."/>
            <person name="Ma J."/>
        </authorList>
    </citation>
    <scope>NUCLEOTIDE SEQUENCE [LARGE SCALE GENOMIC DNA]</scope>
    <source>
        <strain evidence="3">CCM 8904</strain>
    </source>
</reference>
<evidence type="ECO:0000313" key="2">
    <source>
        <dbReference type="EMBL" id="MFC6171460.1"/>
    </source>
</evidence>
<organism evidence="2 3">
    <name type="scientific">Loigolactobacillus jiayinensis</name>
    <dbReference type="NCBI Taxonomy" id="2486016"/>
    <lineage>
        <taxon>Bacteria</taxon>
        <taxon>Bacillati</taxon>
        <taxon>Bacillota</taxon>
        <taxon>Bacilli</taxon>
        <taxon>Lactobacillales</taxon>
        <taxon>Lactobacillaceae</taxon>
        <taxon>Loigolactobacillus</taxon>
    </lineage>
</organism>
<feature type="transmembrane region" description="Helical" evidence="1">
    <location>
        <begin position="12"/>
        <end position="39"/>
    </location>
</feature>
<dbReference type="RefSeq" id="WP_125553159.1">
    <property type="nucleotide sequence ID" value="NZ_JBHSSL010000110.1"/>
</dbReference>
<dbReference type="Pfam" id="PF10031">
    <property type="entry name" value="DUF2273"/>
    <property type="match status" value="1"/>
</dbReference>
<dbReference type="Proteomes" id="UP001596289">
    <property type="component" value="Unassembled WGS sequence"/>
</dbReference>
<dbReference type="InterPro" id="IPR018730">
    <property type="entry name" value="DUF2273"/>
</dbReference>
<sequence>MQREMKGALFGLICGLVWIVLGFGSLVLILLLSALGYLIGRYSDRLPMLKSWLRQVLDR</sequence>
<keyword evidence="1" id="KW-0812">Transmembrane</keyword>
<keyword evidence="1" id="KW-0472">Membrane</keyword>
<gene>
    <name evidence="2" type="ORF">ACFQGP_12950</name>
</gene>
<proteinExistence type="predicted"/>